<dbReference type="SUPFAM" id="SSF47175">
    <property type="entry name" value="Cytochromes"/>
    <property type="match status" value="1"/>
</dbReference>
<dbReference type="RefSeq" id="WP_011814114.1">
    <property type="nucleotide sequence ID" value="NC_008789.1"/>
</dbReference>
<dbReference type="PROSITE" id="PS51009">
    <property type="entry name" value="CYTCII"/>
    <property type="match status" value="1"/>
</dbReference>
<evidence type="ECO:0000313" key="9">
    <source>
        <dbReference type="EMBL" id="ABM62092.1"/>
    </source>
</evidence>
<keyword evidence="8" id="KW-0732">Signal</keyword>
<dbReference type="PIRSF" id="PIRSF000027">
    <property type="entry name" value="Cytc_c_prime"/>
    <property type="match status" value="1"/>
</dbReference>
<dbReference type="InterPro" id="IPR012127">
    <property type="entry name" value="Cyt_c_prime"/>
</dbReference>
<dbReference type="eggNOG" id="COG3909">
    <property type="taxonomic scope" value="Bacteria"/>
</dbReference>
<dbReference type="HOGENOM" id="CLU_106713_4_0_6"/>
<keyword evidence="10" id="KW-1185">Reference proteome</keyword>
<keyword evidence="4" id="KW-0249">Electron transport</keyword>
<dbReference type="GO" id="GO:0009055">
    <property type="term" value="F:electron transfer activity"/>
    <property type="evidence" value="ECO:0007669"/>
    <property type="project" value="InterPro"/>
</dbReference>
<evidence type="ECO:0000256" key="6">
    <source>
        <dbReference type="PIRSR" id="PIRSR000027-1"/>
    </source>
</evidence>
<keyword evidence="1" id="KW-0813">Transport</keyword>
<keyword evidence="2 7" id="KW-0349">Heme</keyword>
<evidence type="ECO:0000256" key="2">
    <source>
        <dbReference type="ARBA" id="ARBA00022617"/>
    </source>
</evidence>
<feature type="binding site" description="axial binding residue" evidence="6">
    <location>
        <position position="145"/>
    </location>
    <ligand>
        <name>heme c</name>
        <dbReference type="ChEBI" id="CHEBI:61717"/>
    </ligand>
    <ligandPart>
        <name>Fe</name>
        <dbReference type="ChEBI" id="CHEBI:18248"/>
    </ligandPart>
</feature>
<dbReference type="GO" id="GO:0020037">
    <property type="term" value="F:heme binding"/>
    <property type="evidence" value="ECO:0007669"/>
    <property type="project" value="InterPro"/>
</dbReference>
<dbReference type="Gene3D" id="1.20.120.10">
    <property type="entry name" value="Cytochrome c/b562"/>
    <property type="match status" value="1"/>
</dbReference>
<dbReference type="GO" id="GO:0042597">
    <property type="term" value="C:periplasmic space"/>
    <property type="evidence" value="ECO:0007669"/>
    <property type="project" value="InterPro"/>
</dbReference>
<sequence length="151" mass="16525">MRRLMTTTLALATGCLLAGTTMAQSDEEQIEYRQAVLTVIGGNFGPMGDMAQGEIDYDAERFARNAQRVADLSRMGLEGFEGGPHSGDTDAKTAIWDEWEEFEQGMADFEAAARELAEATEGGEQDLSDIQGPFMQVAESCQACHDNYRDN</sequence>
<evidence type="ECO:0000256" key="4">
    <source>
        <dbReference type="ARBA" id="ARBA00022982"/>
    </source>
</evidence>
<dbReference type="EMBL" id="CP000544">
    <property type="protein sequence ID" value="ABM62092.1"/>
    <property type="molecule type" value="Genomic_DNA"/>
</dbReference>
<dbReference type="STRING" id="349124.Hhal_1325"/>
<evidence type="ECO:0000256" key="8">
    <source>
        <dbReference type="SAM" id="SignalP"/>
    </source>
</evidence>
<accession>A1WWN0</accession>
<feature type="chain" id="PRO_5002640420" evidence="8">
    <location>
        <begin position="24"/>
        <end position="151"/>
    </location>
</feature>
<protein>
    <submittedName>
        <fullName evidence="9">Cytochrome c, class II</fullName>
    </submittedName>
</protein>
<evidence type="ECO:0000313" key="10">
    <source>
        <dbReference type="Proteomes" id="UP000000647"/>
    </source>
</evidence>
<proteinExistence type="predicted"/>
<dbReference type="InterPro" id="IPR002321">
    <property type="entry name" value="Cyt_c_II"/>
</dbReference>
<comment type="PTM">
    <text evidence="7">Binds 1 heme group per subunit.</text>
</comment>
<dbReference type="GO" id="GO:0022900">
    <property type="term" value="P:electron transport chain"/>
    <property type="evidence" value="ECO:0007669"/>
    <property type="project" value="InterPro"/>
</dbReference>
<dbReference type="Proteomes" id="UP000000647">
    <property type="component" value="Chromosome"/>
</dbReference>
<organism evidence="9 10">
    <name type="scientific">Halorhodospira halophila (strain DSM 244 / SL1)</name>
    <name type="common">Ectothiorhodospira halophila (strain DSM 244 / SL1)</name>
    <dbReference type="NCBI Taxonomy" id="349124"/>
    <lineage>
        <taxon>Bacteria</taxon>
        <taxon>Pseudomonadati</taxon>
        <taxon>Pseudomonadota</taxon>
        <taxon>Gammaproteobacteria</taxon>
        <taxon>Chromatiales</taxon>
        <taxon>Ectothiorhodospiraceae</taxon>
        <taxon>Halorhodospira</taxon>
    </lineage>
</organism>
<dbReference type="GO" id="GO:0005506">
    <property type="term" value="F:iron ion binding"/>
    <property type="evidence" value="ECO:0007669"/>
    <property type="project" value="InterPro"/>
</dbReference>
<reference evidence="10" key="1">
    <citation type="submission" date="2006-12" db="EMBL/GenBank/DDBJ databases">
        <title>Complete sequence of Halorhodospira halophila SL1.</title>
        <authorList>
            <consortium name="US DOE Joint Genome Institute"/>
            <person name="Copeland A."/>
            <person name="Lucas S."/>
            <person name="Lapidus A."/>
            <person name="Barry K."/>
            <person name="Detter J.C."/>
            <person name="Glavina del Rio T."/>
            <person name="Hammon N."/>
            <person name="Israni S."/>
            <person name="Dalin E."/>
            <person name="Tice H."/>
            <person name="Pitluck S."/>
            <person name="Saunders E."/>
            <person name="Brettin T."/>
            <person name="Bruce D."/>
            <person name="Han C."/>
            <person name="Tapia R."/>
            <person name="Schmutz J."/>
            <person name="Larimer F."/>
            <person name="Land M."/>
            <person name="Hauser L."/>
            <person name="Kyrpides N."/>
            <person name="Mikhailova N."/>
            <person name="Hoff W."/>
            <person name="Richardson P."/>
        </authorList>
    </citation>
    <scope>NUCLEOTIDE SEQUENCE [LARGE SCALE GENOMIC DNA]</scope>
    <source>
        <strain evidence="10">DSM 244 / SL1</strain>
    </source>
</reference>
<dbReference type="KEGG" id="hha:Hhal_1325"/>
<evidence type="ECO:0000256" key="7">
    <source>
        <dbReference type="PIRSR" id="PIRSR000027-2"/>
    </source>
</evidence>
<gene>
    <name evidence="9" type="ordered locus">Hhal_1325</name>
</gene>
<keyword evidence="5 6" id="KW-0408">Iron</keyword>
<dbReference type="PROSITE" id="PS51257">
    <property type="entry name" value="PROKAR_LIPOPROTEIN"/>
    <property type="match status" value="1"/>
</dbReference>
<evidence type="ECO:0000256" key="5">
    <source>
        <dbReference type="ARBA" id="ARBA00023004"/>
    </source>
</evidence>
<dbReference type="AlphaFoldDB" id="A1WWN0"/>
<keyword evidence="3 6" id="KW-0479">Metal-binding</keyword>
<feature type="binding site" description="covalent" evidence="7">
    <location>
        <position position="144"/>
    </location>
    <ligand>
        <name>heme c</name>
        <dbReference type="ChEBI" id="CHEBI:61717"/>
    </ligand>
</feature>
<dbReference type="InterPro" id="IPR010980">
    <property type="entry name" value="Cyt_c/b562"/>
</dbReference>
<evidence type="ECO:0000256" key="3">
    <source>
        <dbReference type="ARBA" id="ARBA00022723"/>
    </source>
</evidence>
<dbReference type="Pfam" id="PF01322">
    <property type="entry name" value="Cytochrom_C_2"/>
    <property type="match status" value="1"/>
</dbReference>
<name>A1WWN0_HALHL</name>
<feature type="signal peptide" evidence="8">
    <location>
        <begin position="1"/>
        <end position="23"/>
    </location>
</feature>
<feature type="binding site" description="covalent" evidence="7">
    <location>
        <position position="141"/>
    </location>
    <ligand>
        <name>heme c</name>
        <dbReference type="ChEBI" id="CHEBI:61717"/>
    </ligand>
</feature>
<reference evidence="9 10" key="2">
    <citation type="journal article" date="2013" name="Stand. Genomic Sci.">
        <title>Complete genome sequence of Halorhodospira halophila SL1.</title>
        <authorList>
            <person name="Challacombe J.F."/>
            <person name="Majid S."/>
            <person name="Deole R."/>
            <person name="Brettin T.S."/>
            <person name="Bruce D."/>
            <person name="Delano S.F."/>
            <person name="Detter J.C."/>
            <person name="Gleasner C.D."/>
            <person name="Han C.S."/>
            <person name="Misra M."/>
            <person name="Reitenga K.G."/>
            <person name="Mikhailova N."/>
            <person name="Woyke T."/>
            <person name="Pitluck S."/>
            <person name="Nolan M."/>
            <person name="Land M.L."/>
            <person name="Saunders E."/>
            <person name="Tapia R."/>
            <person name="Lapidus A."/>
            <person name="Ivanova N."/>
            <person name="Hoff W.D."/>
        </authorList>
    </citation>
    <scope>NUCLEOTIDE SEQUENCE [LARGE SCALE GENOMIC DNA]</scope>
    <source>
        <strain evidence="10">DSM 244 / SL1</strain>
    </source>
</reference>
<evidence type="ECO:0000256" key="1">
    <source>
        <dbReference type="ARBA" id="ARBA00022448"/>
    </source>
</evidence>